<dbReference type="EMBL" id="SJPG01000001">
    <property type="protein sequence ID" value="TWT61903.1"/>
    <property type="molecule type" value="Genomic_DNA"/>
</dbReference>
<dbReference type="RefSeq" id="WP_207310131.1">
    <property type="nucleotide sequence ID" value="NZ_SJPG01000001.1"/>
</dbReference>
<proteinExistence type="predicted"/>
<comment type="caution">
    <text evidence="1">The sequence shown here is derived from an EMBL/GenBank/DDBJ whole genome shotgun (WGS) entry which is preliminary data.</text>
</comment>
<dbReference type="AlphaFoldDB" id="A0A5C5XHU1"/>
<evidence type="ECO:0000313" key="1">
    <source>
        <dbReference type="EMBL" id="TWT61903.1"/>
    </source>
</evidence>
<protein>
    <recommendedName>
        <fullName evidence="3">Penicillin-binding protein activator LpoB</fullName>
    </recommendedName>
</protein>
<evidence type="ECO:0008006" key="3">
    <source>
        <dbReference type="Google" id="ProtNLM"/>
    </source>
</evidence>
<gene>
    <name evidence="1" type="ORF">Pan54_26400</name>
</gene>
<dbReference type="Proteomes" id="UP000316095">
    <property type="component" value="Unassembled WGS sequence"/>
</dbReference>
<reference evidence="1 2" key="1">
    <citation type="submission" date="2019-02" db="EMBL/GenBank/DDBJ databases">
        <title>Deep-cultivation of Planctomycetes and their phenomic and genomic characterization uncovers novel biology.</title>
        <authorList>
            <person name="Wiegand S."/>
            <person name="Jogler M."/>
            <person name="Boedeker C."/>
            <person name="Pinto D."/>
            <person name="Vollmers J."/>
            <person name="Rivas-Marin E."/>
            <person name="Kohn T."/>
            <person name="Peeters S.H."/>
            <person name="Heuer A."/>
            <person name="Rast P."/>
            <person name="Oberbeckmann S."/>
            <person name="Bunk B."/>
            <person name="Jeske O."/>
            <person name="Meyerdierks A."/>
            <person name="Storesund J.E."/>
            <person name="Kallscheuer N."/>
            <person name="Luecker S."/>
            <person name="Lage O.M."/>
            <person name="Pohl T."/>
            <person name="Merkel B.J."/>
            <person name="Hornburger P."/>
            <person name="Mueller R.-W."/>
            <person name="Bruemmer F."/>
            <person name="Labrenz M."/>
            <person name="Spormann A.M."/>
            <person name="Op Den Camp H."/>
            <person name="Overmann J."/>
            <person name="Amann R."/>
            <person name="Jetten M.S.M."/>
            <person name="Mascher T."/>
            <person name="Medema M.H."/>
            <person name="Devos D.P."/>
            <person name="Kaster A.-K."/>
            <person name="Ovreas L."/>
            <person name="Rohde M."/>
            <person name="Galperin M.Y."/>
            <person name="Jogler C."/>
        </authorList>
    </citation>
    <scope>NUCLEOTIDE SEQUENCE [LARGE SCALE GENOMIC DNA]</scope>
    <source>
        <strain evidence="1 2">Pan54</strain>
    </source>
</reference>
<accession>A0A5C5XHU1</accession>
<sequence length="223" mass="25184">MDRRSFLSQFALTATGFTFIGCKGRQVAHILDESDKDMVGSHTAGAETWKPLIDESVGKLLGRQMQTIQTVSHEGAIGVQQPCIKHVCFMGVENKSIEEVGDFKEQIYEHIDSMVNSSEMFRMISRRFVEAGLRESHLAPGDLFIPANQRMFAAVLEQMQQPFDYLLFAKITSGTTSSNKNNYQRDYLLTLEMVNVYDGSYDKESATIRKGYHKSAVGKMLQY</sequence>
<keyword evidence="2" id="KW-1185">Reference proteome</keyword>
<organism evidence="1 2">
    <name type="scientific">Rubinisphaera italica</name>
    <dbReference type="NCBI Taxonomy" id="2527969"/>
    <lineage>
        <taxon>Bacteria</taxon>
        <taxon>Pseudomonadati</taxon>
        <taxon>Planctomycetota</taxon>
        <taxon>Planctomycetia</taxon>
        <taxon>Planctomycetales</taxon>
        <taxon>Planctomycetaceae</taxon>
        <taxon>Rubinisphaera</taxon>
    </lineage>
</organism>
<evidence type="ECO:0000313" key="2">
    <source>
        <dbReference type="Proteomes" id="UP000316095"/>
    </source>
</evidence>
<name>A0A5C5XHU1_9PLAN</name>
<dbReference type="PROSITE" id="PS51257">
    <property type="entry name" value="PROKAR_LIPOPROTEIN"/>
    <property type="match status" value="1"/>
</dbReference>